<dbReference type="HOGENOM" id="CLU_3365862_0_0_5"/>
<dbReference type="AlphaFoldDB" id="B8IG03"/>
<dbReference type="Proteomes" id="UP000008207">
    <property type="component" value="Chromosome"/>
</dbReference>
<reference evidence="1 2" key="1">
    <citation type="submission" date="2009-01" db="EMBL/GenBank/DDBJ databases">
        <title>Complete sequence of chromosome of Methylobacterium nodulans ORS 2060.</title>
        <authorList>
            <consortium name="US DOE Joint Genome Institute"/>
            <person name="Lucas S."/>
            <person name="Copeland A."/>
            <person name="Lapidus A."/>
            <person name="Glavina del Rio T."/>
            <person name="Dalin E."/>
            <person name="Tice H."/>
            <person name="Bruce D."/>
            <person name="Goodwin L."/>
            <person name="Pitluck S."/>
            <person name="Sims D."/>
            <person name="Brettin T."/>
            <person name="Detter J.C."/>
            <person name="Han C."/>
            <person name="Larimer F."/>
            <person name="Land M."/>
            <person name="Hauser L."/>
            <person name="Kyrpides N."/>
            <person name="Ivanova N."/>
            <person name="Marx C.J."/>
            <person name="Richardson P."/>
        </authorList>
    </citation>
    <scope>NUCLEOTIDE SEQUENCE [LARGE SCALE GENOMIC DNA]</scope>
    <source>
        <strain evidence="2">LMG 21967 / CNCM I-2342 / ORS 2060</strain>
    </source>
</reference>
<sequence>MRPAYACHEADRGLSATPITRARSPPRSLGLARVW</sequence>
<evidence type="ECO:0000313" key="2">
    <source>
        <dbReference type="Proteomes" id="UP000008207"/>
    </source>
</evidence>
<dbReference type="KEGG" id="mno:Mnod_4851"/>
<proteinExistence type="predicted"/>
<name>B8IG03_METNO</name>
<evidence type="ECO:0000313" key="1">
    <source>
        <dbReference type="EMBL" id="ACL59713.1"/>
    </source>
</evidence>
<keyword evidence="2" id="KW-1185">Reference proteome</keyword>
<dbReference type="EMBL" id="CP001349">
    <property type="protein sequence ID" value="ACL59713.1"/>
    <property type="molecule type" value="Genomic_DNA"/>
</dbReference>
<organism evidence="1 2">
    <name type="scientific">Methylobacterium nodulans (strain LMG 21967 / CNCM I-2342 / ORS 2060)</name>
    <dbReference type="NCBI Taxonomy" id="460265"/>
    <lineage>
        <taxon>Bacteria</taxon>
        <taxon>Pseudomonadati</taxon>
        <taxon>Pseudomonadota</taxon>
        <taxon>Alphaproteobacteria</taxon>
        <taxon>Hyphomicrobiales</taxon>
        <taxon>Methylobacteriaceae</taxon>
        <taxon>Methylobacterium</taxon>
    </lineage>
</organism>
<accession>B8IG03</accession>
<gene>
    <name evidence="1" type="ordered locus">Mnod_4851</name>
</gene>
<protein>
    <submittedName>
        <fullName evidence="1">Uncharacterized protein</fullName>
    </submittedName>
</protein>